<feature type="chain" id="PRO_5009174755" description="Lipoprotein" evidence="2">
    <location>
        <begin position="21"/>
        <end position="65"/>
    </location>
</feature>
<name>A0A1E5E2P7_9VIBR</name>
<evidence type="ECO:0000256" key="2">
    <source>
        <dbReference type="SAM" id="SignalP"/>
    </source>
</evidence>
<keyword evidence="4" id="KW-1185">Reference proteome</keyword>
<evidence type="ECO:0000313" key="4">
    <source>
        <dbReference type="Proteomes" id="UP000094070"/>
    </source>
</evidence>
<dbReference type="PROSITE" id="PS51257">
    <property type="entry name" value="PROKAR_LIPOPROTEIN"/>
    <property type="match status" value="1"/>
</dbReference>
<evidence type="ECO:0000313" key="3">
    <source>
        <dbReference type="EMBL" id="OEF25789.1"/>
    </source>
</evidence>
<dbReference type="STRING" id="1188252.A1QC_08470"/>
<keyword evidence="2" id="KW-0732">Signal</keyword>
<sequence>MTKKTLFLVLISGLVLGGCASTGSSSTDTSSSAANSASKATGSESECTAAGMKSYEMANGSIVCY</sequence>
<organism evidence="3 4">
    <name type="scientific">Vibrio rumoiensis 1S-45</name>
    <dbReference type="NCBI Taxonomy" id="1188252"/>
    <lineage>
        <taxon>Bacteria</taxon>
        <taxon>Pseudomonadati</taxon>
        <taxon>Pseudomonadota</taxon>
        <taxon>Gammaproteobacteria</taxon>
        <taxon>Vibrionales</taxon>
        <taxon>Vibrionaceae</taxon>
        <taxon>Vibrio</taxon>
    </lineage>
</organism>
<gene>
    <name evidence="3" type="ORF">A1QC_08470</name>
</gene>
<dbReference type="RefSeq" id="WP_017025143.1">
    <property type="nucleotide sequence ID" value="NZ_AJYK02000058.1"/>
</dbReference>
<evidence type="ECO:0008006" key="5">
    <source>
        <dbReference type="Google" id="ProtNLM"/>
    </source>
</evidence>
<proteinExistence type="predicted"/>
<feature type="signal peptide" evidence="2">
    <location>
        <begin position="1"/>
        <end position="20"/>
    </location>
</feature>
<reference evidence="3 4" key="1">
    <citation type="journal article" date="2012" name="Science">
        <title>Ecological populations of bacteria act as socially cohesive units of antibiotic production and resistance.</title>
        <authorList>
            <person name="Cordero O.X."/>
            <person name="Wildschutte H."/>
            <person name="Kirkup B."/>
            <person name="Proehl S."/>
            <person name="Ngo L."/>
            <person name="Hussain F."/>
            <person name="Le Roux F."/>
            <person name="Mincer T."/>
            <person name="Polz M.F."/>
        </authorList>
    </citation>
    <scope>NUCLEOTIDE SEQUENCE [LARGE SCALE GENOMIC DNA]</scope>
    <source>
        <strain evidence="3 4">1S-45</strain>
    </source>
</reference>
<feature type="compositionally biased region" description="Low complexity" evidence="1">
    <location>
        <begin position="21"/>
        <end position="43"/>
    </location>
</feature>
<accession>A0A1E5E2P7</accession>
<protein>
    <recommendedName>
        <fullName evidence="5">Lipoprotein</fullName>
    </recommendedName>
</protein>
<dbReference type="EMBL" id="AJYK02000058">
    <property type="protein sequence ID" value="OEF25789.1"/>
    <property type="molecule type" value="Genomic_DNA"/>
</dbReference>
<dbReference type="AlphaFoldDB" id="A0A1E5E2P7"/>
<dbReference type="Proteomes" id="UP000094070">
    <property type="component" value="Unassembled WGS sequence"/>
</dbReference>
<comment type="caution">
    <text evidence="3">The sequence shown here is derived from an EMBL/GenBank/DDBJ whole genome shotgun (WGS) entry which is preliminary data.</text>
</comment>
<feature type="region of interest" description="Disordered" evidence="1">
    <location>
        <begin position="21"/>
        <end position="44"/>
    </location>
</feature>
<evidence type="ECO:0000256" key="1">
    <source>
        <dbReference type="SAM" id="MobiDB-lite"/>
    </source>
</evidence>